<dbReference type="InterPro" id="IPR020592">
    <property type="entry name" value="Ribosomal_bS16_CS"/>
</dbReference>
<dbReference type="OrthoDB" id="9807878at2"/>
<protein>
    <recommendedName>
        <fullName evidence="3">Small ribosomal subunit protein bS16</fullName>
    </recommendedName>
</protein>
<dbReference type="Gene3D" id="3.30.1320.10">
    <property type="match status" value="1"/>
</dbReference>
<dbReference type="NCBIfam" id="TIGR00002">
    <property type="entry name" value="S16"/>
    <property type="match status" value="1"/>
</dbReference>
<evidence type="ECO:0000313" key="6">
    <source>
        <dbReference type="Proteomes" id="UP000253083"/>
    </source>
</evidence>
<gene>
    <name evidence="3" type="primary">rpsP</name>
    <name evidence="5" type="ORF">DFR28_10426</name>
</gene>
<evidence type="ECO:0000256" key="3">
    <source>
        <dbReference type="HAMAP-Rule" id="MF_00385"/>
    </source>
</evidence>
<evidence type="ECO:0000256" key="4">
    <source>
        <dbReference type="SAM" id="MobiDB-lite"/>
    </source>
</evidence>
<feature type="compositionally biased region" description="Basic and acidic residues" evidence="4">
    <location>
        <begin position="97"/>
        <end position="126"/>
    </location>
</feature>
<sequence length="144" mass="15329">MVTIRLARGGAKKRPFYGIMVADSRRSPRGRFIERVGFFNPRAVGGEERLRIDTDRVEHWISKGAQPSDRVANLLKQFAKGPEAIEAEKAKLTAAADAKKAAAEKAEAEGVKAKEAAAAEAKKAADAEAAEEAAPAAEEEAAAE</sequence>
<dbReference type="SUPFAM" id="SSF54565">
    <property type="entry name" value="Ribosomal protein S16"/>
    <property type="match status" value="1"/>
</dbReference>
<organism evidence="5 6">
    <name type="scientific">Arenicella xantha</name>
    <dbReference type="NCBI Taxonomy" id="644221"/>
    <lineage>
        <taxon>Bacteria</taxon>
        <taxon>Pseudomonadati</taxon>
        <taxon>Pseudomonadota</taxon>
        <taxon>Gammaproteobacteria</taxon>
        <taxon>Arenicellales</taxon>
        <taxon>Arenicellaceae</taxon>
        <taxon>Arenicella</taxon>
    </lineage>
</organism>
<comment type="caution">
    <text evidence="5">The sequence shown here is derived from an EMBL/GenBank/DDBJ whole genome shotgun (WGS) entry which is preliminary data.</text>
</comment>
<dbReference type="InterPro" id="IPR000307">
    <property type="entry name" value="Ribosomal_bS16"/>
</dbReference>
<dbReference type="Proteomes" id="UP000253083">
    <property type="component" value="Unassembled WGS sequence"/>
</dbReference>
<comment type="similarity">
    <text evidence="3">Belongs to the bacterial ribosomal protein bS16 family.</text>
</comment>
<evidence type="ECO:0000256" key="2">
    <source>
        <dbReference type="ARBA" id="ARBA00023274"/>
    </source>
</evidence>
<reference evidence="5 6" key="1">
    <citation type="submission" date="2018-06" db="EMBL/GenBank/DDBJ databases">
        <title>Genomic Encyclopedia of Type Strains, Phase IV (KMG-IV): sequencing the most valuable type-strain genomes for metagenomic binning, comparative biology and taxonomic classification.</title>
        <authorList>
            <person name="Goeker M."/>
        </authorList>
    </citation>
    <scope>NUCLEOTIDE SEQUENCE [LARGE SCALE GENOMIC DNA]</scope>
    <source>
        <strain evidence="5 6">DSM 24032</strain>
    </source>
</reference>
<dbReference type="PANTHER" id="PTHR12919:SF20">
    <property type="entry name" value="SMALL RIBOSOMAL SUBUNIT PROTEIN BS16M"/>
    <property type="match status" value="1"/>
</dbReference>
<dbReference type="FunCoup" id="A0A395JGI6">
    <property type="interactions" value="635"/>
</dbReference>
<keyword evidence="6" id="KW-1185">Reference proteome</keyword>
<dbReference type="PANTHER" id="PTHR12919">
    <property type="entry name" value="30S RIBOSOMAL PROTEIN S16"/>
    <property type="match status" value="1"/>
</dbReference>
<accession>A0A395JGI6</accession>
<dbReference type="EMBL" id="QNRT01000004">
    <property type="protein sequence ID" value="RBP49100.1"/>
    <property type="molecule type" value="Genomic_DNA"/>
</dbReference>
<keyword evidence="1 3" id="KW-0689">Ribosomal protein</keyword>
<dbReference type="GO" id="GO:0005737">
    <property type="term" value="C:cytoplasm"/>
    <property type="evidence" value="ECO:0007669"/>
    <property type="project" value="UniProtKB-ARBA"/>
</dbReference>
<dbReference type="Pfam" id="PF00886">
    <property type="entry name" value="Ribosomal_S16"/>
    <property type="match status" value="1"/>
</dbReference>
<dbReference type="InterPro" id="IPR023803">
    <property type="entry name" value="Ribosomal_bS16_dom_sf"/>
</dbReference>
<dbReference type="GO" id="GO:0015935">
    <property type="term" value="C:small ribosomal subunit"/>
    <property type="evidence" value="ECO:0007669"/>
    <property type="project" value="TreeGrafter"/>
</dbReference>
<dbReference type="AlphaFoldDB" id="A0A395JGI6"/>
<dbReference type="InParanoid" id="A0A395JGI6"/>
<proteinExistence type="inferred from homology"/>
<dbReference type="PROSITE" id="PS00732">
    <property type="entry name" value="RIBOSOMAL_S16"/>
    <property type="match status" value="1"/>
</dbReference>
<evidence type="ECO:0000256" key="1">
    <source>
        <dbReference type="ARBA" id="ARBA00022980"/>
    </source>
</evidence>
<name>A0A395JGI6_9GAMM</name>
<dbReference type="GO" id="GO:0003735">
    <property type="term" value="F:structural constituent of ribosome"/>
    <property type="evidence" value="ECO:0007669"/>
    <property type="project" value="InterPro"/>
</dbReference>
<dbReference type="GO" id="GO:0006412">
    <property type="term" value="P:translation"/>
    <property type="evidence" value="ECO:0007669"/>
    <property type="project" value="UniProtKB-UniRule"/>
</dbReference>
<feature type="region of interest" description="Disordered" evidence="4">
    <location>
        <begin position="97"/>
        <end position="144"/>
    </location>
</feature>
<dbReference type="RefSeq" id="WP_113954971.1">
    <property type="nucleotide sequence ID" value="NZ_QNRT01000004.1"/>
</dbReference>
<dbReference type="HAMAP" id="MF_00385">
    <property type="entry name" value="Ribosomal_bS16"/>
    <property type="match status" value="1"/>
</dbReference>
<evidence type="ECO:0000313" key="5">
    <source>
        <dbReference type="EMBL" id="RBP49100.1"/>
    </source>
</evidence>
<keyword evidence="2 3" id="KW-0687">Ribonucleoprotein</keyword>